<reference evidence="2" key="1">
    <citation type="submission" date="2021-04" db="EMBL/GenBank/DDBJ databases">
        <authorList>
            <person name="Rodrigo-Torres L."/>
            <person name="Arahal R. D."/>
            <person name="Lucena T."/>
        </authorList>
    </citation>
    <scope>NUCLEOTIDE SEQUENCE</scope>
    <source>
        <strain evidence="2">CECT 9275</strain>
    </source>
</reference>
<dbReference type="Proteomes" id="UP000680038">
    <property type="component" value="Unassembled WGS sequence"/>
</dbReference>
<organism evidence="2 3">
    <name type="scientific">Dyadobacter helix</name>
    <dbReference type="NCBI Taxonomy" id="2822344"/>
    <lineage>
        <taxon>Bacteria</taxon>
        <taxon>Pseudomonadati</taxon>
        <taxon>Bacteroidota</taxon>
        <taxon>Cytophagia</taxon>
        <taxon>Cytophagales</taxon>
        <taxon>Spirosomataceae</taxon>
        <taxon>Dyadobacter</taxon>
    </lineage>
</organism>
<evidence type="ECO:0000313" key="3">
    <source>
        <dbReference type="Proteomes" id="UP000680038"/>
    </source>
</evidence>
<keyword evidence="3" id="KW-1185">Reference proteome</keyword>
<dbReference type="CDD" id="cd09620">
    <property type="entry name" value="CBM9_like_3"/>
    <property type="match status" value="1"/>
</dbReference>
<dbReference type="InterPro" id="IPR010502">
    <property type="entry name" value="Carb-bd_dom_fam9"/>
</dbReference>
<dbReference type="SUPFAM" id="SSF49344">
    <property type="entry name" value="CBD9-like"/>
    <property type="match status" value="1"/>
</dbReference>
<protein>
    <recommendedName>
        <fullName evidence="1">Carbohydrate-binding domain-containing protein</fullName>
    </recommendedName>
</protein>
<comment type="caution">
    <text evidence="2">The sequence shown here is derived from an EMBL/GenBank/DDBJ whole genome shotgun (WGS) entry which is preliminary data.</text>
</comment>
<evidence type="ECO:0000259" key="1">
    <source>
        <dbReference type="Pfam" id="PF06452"/>
    </source>
</evidence>
<dbReference type="EMBL" id="CAJRAF010000002">
    <property type="protein sequence ID" value="CAG5000867.1"/>
    <property type="molecule type" value="Genomic_DNA"/>
</dbReference>
<accession>A0A916JCU5</accession>
<dbReference type="Pfam" id="PF06452">
    <property type="entry name" value="CBM9_1"/>
    <property type="match status" value="1"/>
</dbReference>
<name>A0A916JCU5_9BACT</name>
<sequence length="241" mass="27879">MTSVYHILCLLSTILFTAPVNKERQAENNILVIKKSVDFAIDGTGSGIHWDKTNWTILPPLSSGQKTYSTKAKVLYSDKGIYFLFFCKDKKLTATMQADFLDLWNEDVIEIFLQPDPAVQAYFEYELSPLNYELPINIYNENGQLNSWVPFHYTDDRKTRHAVTVQDGIQKSGADTNSWTSEIFIPFKLLKPLFKNAPVSGTRWKGNLYRIDYDKGETLWAWQPNSGNFHEYEKFGIFEFE</sequence>
<dbReference type="RefSeq" id="WP_215239176.1">
    <property type="nucleotide sequence ID" value="NZ_CAJRAF010000002.1"/>
</dbReference>
<dbReference type="Gene3D" id="2.60.40.1190">
    <property type="match status" value="1"/>
</dbReference>
<dbReference type="GO" id="GO:0030246">
    <property type="term" value="F:carbohydrate binding"/>
    <property type="evidence" value="ECO:0007669"/>
    <property type="project" value="InterPro"/>
</dbReference>
<feature type="domain" description="Carbohydrate-binding" evidence="1">
    <location>
        <begin position="41"/>
        <end position="192"/>
    </location>
</feature>
<dbReference type="GO" id="GO:0016052">
    <property type="term" value="P:carbohydrate catabolic process"/>
    <property type="evidence" value="ECO:0007669"/>
    <property type="project" value="InterPro"/>
</dbReference>
<proteinExistence type="predicted"/>
<gene>
    <name evidence="2" type="ORF">DYBT9275_02548</name>
</gene>
<evidence type="ECO:0000313" key="2">
    <source>
        <dbReference type="EMBL" id="CAG5000867.1"/>
    </source>
</evidence>
<dbReference type="GO" id="GO:0004553">
    <property type="term" value="F:hydrolase activity, hydrolyzing O-glycosyl compounds"/>
    <property type="evidence" value="ECO:0007669"/>
    <property type="project" value="InterPro"/>
</dbReference>
<dbReference type="AlphaFoldDB" id="A0A916JCU5"/>